<dbReference type="AlphaFoldDB" id="A0A7W9WAD2"/>
<evidence type="ECO:0000313" key="2">
    <source>
        <dbReference type="EMBL" id="MBB6057788.1"/>
    </source>
</evidence>
<dbReference type="SUPFAM" id="SSF48208">
    <property type="entry name" value="Six-hairpin glycosidases"/>
    <property type="match status" value="1"/>
</dbReference>
<gene>
    <name evidence="2" type="ORF">HNQ93_000618</name>
</gene>
<feature type="chain" id="PRO_5030540858" evidence="1">
    <location>
        <begin position="29"/>
        <end position="122"/>
    </location>
</feature>
<organism evidence="2 3">
    <name type="scientific">Hymenobacter luteus</name>
    <dbReference type="NCBI Taxonomy" id="1411122"/>
    <lineage>
        <taxon>Bacteria</taxon>
        <taxon>Pseudomonadati</taxon>
        <taxon>Bacteroidota</taxon>
        <taxon>Cytophagia</taxon>
        <taxon>Cytophagales</taxon>
        <taxon>Hymenobacteraceae</taxon>
        <taxon>Hymenobacter</taxon>
    </lineage>
</organism>
<dbReference type="EMBL" id="JACHGG010000001">
    <property type="protein sequence ID" value="MBB6057788.1"/>
    <property type="molecule type" value="Genomic_DNA"/>
</dbReference>
<dbReference type="RefSeq" id="WP_246398673.1">
    <property type="nucleotide sequence ID" value="NZ_JACHGG010000001.1"/>
</dbReference>
<accession>A0A7W9WAD2</accession>
<dbReference type="InterPro" id="IPR008928">
    <property type="entry name" value="6-hairpin_glycosidase_sf"/>
</dbReference>
<comment type="caution">
    <text evidence="2">The sequence shown here is derived from an EMBL/GenBank/DDBJ whole genome shotgun (WGS) entry which is preliminary data.</text>
</comment>
<dbReference type="Proteomes" id="UP000532746">
    <property type="component" value="Unassembled WGS sequence"/>
</dbReference>
<reference evidence="2 3" key="1">
    <citation type="submission" date="2020-08" db="EMBL/GenBank/DDBJ databases">
        <title>Genomic Encyclopedia of Type Strains, Phase IV (KMG-IV): sequencing the most valuable type-strain genomes for metagenomic binning, comparative biology and taxonomic classification.</title>
        <authorList>
            <person name="Goeker M."/>
        </authorList>
    </citation>
    <scope>NUCLEOTIDE SEQUENCE [LARGE SCALE GENOMIC DNA]</scope>
    <source>
        <strain evidence="2 3">DSM 26718</strain>
    </source>
</reference>
<protein>
    <submittedName>
        <fullName evidence="2">Uncharacterized protein</fullName>
    </submittedName>
</protein>
<keyword evidence="3" id="KW-1185">Reference proteome</keyword>
<dbReference type="Gene3D" id="1.50.10.10">
    <property type="match status" value="1"/>
</dbReference>
<dbReference type="GO" id="GO:0005975">
    <property type="term" value="P:carbohydrate metabolic process"/>
    <property type="evidence" value="ECO:0007669"/>
    <property type="project" value="InterPro"/>
</dbReference>
<name>A0A7W9WAD2_9BACT</name>
<keyword evidence="1" id="KW-0732">Signal</keyword>
<evidence type="ECO:0000256" key="1">
    <source>
        <dbReference type="SAM" id="SignalP"/>
    </source>
</evidence>
<dbReference type="InterPro" id="IPR012341">
    <property type="entry name" value="6hp_glycosidase-like_sf"/>
</dbReference>
<evidence type="ECO:0000313" key="3">
    <source>
        <dbReference type="Proteomes" id="UP000532746"/>
    </source>
</evidence>
<sequence length="122" mass="13180">MKTRFSILHLSRVSLLLLGLHGAGLGSAAAQRAPQSAPTPQKGAFYTGKYPSLLREAGYSQAAIDQKVTQAYHDVFEGPNKVYFEVGDSMAYVSDLKNHDARTEGMSYGMMVAVQLNKKGGI</sequence>
<proteinExistence type="predicted"/>
<feature type="signal peptide" evidence="1">
    <location>
        <begin position="1"/>
        <end position="28"/>
    </location>
</feature>